<keyword evidence="2" id="KW-1185">Reference proteome</keyword>
<reference evidence="1" key="1">
    <citation type="submission" date="2020-11" db="EMBL/GenBank/DDBJ databases">
        <authorList>
            <person name="Tran Van P."/>
        </authorList>
    </citation>
    <scope>NUCLEOTIDE SEQUENCE</scope>
</reference>
<dbReference type="PANTHER" id="PTHR31434:SF2">
    <property type="entry name" value="S PHASE CYCLIN A-ASSOCIATED PROTEIN IN THE ENDOPLASMIC RETICULUM"/>
    <property type="match status" value="1"/>
</dbReference>
<accession>A0A7R9L0K7</accession>
<dbReference type="Proteomes" id="UP000759131">
    <property type="component" value="Unassembled WGS sequence"/>
</dbReference>
<dbReference type="EMBL" id="CAJPIZ010011320">
    <property type="protein sequence ID" value="CAG2113073.1"/>
    <property type="molecule type" value="Genomic_DNA"/>
</dbReference>
<dbReference type="PANTHER" id="PTHR31434">
    <property type="entry name" value="S PHASE CYCLIN A-ASSOCIATED PROTEIN IN THE ENDOPLASMIC RETICULUM"/>
    <property type="match status" value="1"/>
</dbReference>
<protein>
    <submittedName>
        <fullName evidence="1">Uncharacterized protein</fullName>
    </submittedName>
</protein>
<evidence type="ECO:0000313" key="1">
    <source>
        <dbReference type="EMBL" id="CAD7632643.1"/>
    </source>
</evidence>
<proteinExistence type="predicted"/>
<dbReference type="AlphaFoldDB" id="A0A7R9L0K7"/>
<dbReference type="EMBL" id="OC865895">
    <property type="protein sequence ID" value="CAD7632643.1"/>
    <property type="molecule type" value="Genomic_DNA"/>
</dbReference>
<organism evidence="1">
    <name type="scientific">Medioppia subpectinata</name>
    <dbReference type="NCBI Taxonomy" id="1979941"/>
    <lineage>
        <taxon>Eukaryota</taxon>
        <taxon>Metazoa</taxon>
        <taxon>Ecdysozoa</taxon>
        <taxon>Arthropoda</taxon>
        <taxon>Chelicerata</taxon>
        <taxon>Arachnida</taxon>
        <taxon>Acari</taxon>
        <taxon>Acariformes</taxon>
        <taxon>Sarcoptiformes</taxon>
        <taxon>Oribatida</taxon>
        <taxon>Brachypylina</taxon>
        <taxon>Oppioidea</taxon>
        <taxon>Oppiidae</taxon>
        <taxon>Medioppia</taxon>
    </lineage>
</organism>
<sequence length="119" mass="13711">MHLRHICSYLLWYCTHHKREALLNEAILLVGNTVVLNHENQALLESGQRPTVVQQLCSLPIEYFSDDRQSRVGGSPTAGQLSRYGFCSAEQRLTFAKRFPKNRWNEAKDYFEAQTEADP</sequence>
<evidence type="ECO:0000313" key="2">
    <source>
        <dbReference type="Proteomes" id="UP000759131"/>
    </source>
</evidence>
<name>A0A7R9L0K7_9ACAR</name>
<dbReference type="OrthoDB" id="313366at2759"/>
<gene>
    <name evidence="1" type="ORF">OSB1V03_LOCUS13045</name>
</gene>